<evidence type="ECO:0000313" key="1">
    <source>
        <dbReference type="EMBL" id="CAF4446181.1"/>
    </source>
</evidence>
<feature type="non-terminal residue" evidence="1">
    <location>
        <position position="1"/>
    </location>
</feature>
<proteinExistence type="predicted"/>
<gene>
    <name evidence="1" type="ORF">OXD698_LOCUS54113</name>
</gene>
<comment type="caution">
    <text evidence="1">The sequence shown here is derived from an EMBL/GenBank/DDBJ whole genome shotgun (WGS) entry which is preliminary data.</text>
</comment>
<name>A0A820S7W6_9BILA</name>
<evidence type="ECO:0000313" key="2">
    <source>
        <dbReference type="Proteomes" id="UP000663844"/>
    </source>
</evidence>
<dbReference type="AlphaFoldDB" id="A0A820S7W6"/>
<organism evidence="1 2">
    <name type="scientific">Adineta steineri</name>
    <dbReference type="NCBI Taxonomy" id="433720"/>
    <lineage>
        <taxon>Eukaryota</taxon>
        <taxon>Metazoa</taxon>
        <taxon>Spiralia</taxon>
        <taxon>Gnathifera</taxon>
        <taxon>Rotifera</taxon>
        <taxon>Eurotatoria</taxon>
        <taxon>Bdelloidea</taxon>
        <taxon>Adinetida</taxon>
        <taxon>Adinetidae</taxon>
        <taxon>Adineta</taxon>
    </lineage>
</organism>
<reference evidence="1" key="1">
    <citation type="submission" date="2021-02" db="EMBL/GenBank/DDBJ databases">
        <authorList>
            <person name="Nowell W R."/>
        </authorList>
    </citation>
    <scope>NUCLEOTIDE SEQUENCE</scope>
</reference>
<accession>A0A820S7W6</accession>
<sequence>KSDLDTFLKYAHNDKDRQRHTLQSLFLGNKLFINFNEEQEWNEHARHFCTIQQWAQLRYRIARLEELFDLIEGKIDYVIQISDNLLRTKIISPERLEKNENV</sequence>
<dbReference type="EMBL" id="CAJOAZ010032271">
    <property type="protein sequence ID" value="CAF4446181.1"/>
    <property type="molecule type" value="Genomic_DNA"/>
</dbReference>
<protein>
    <submittedName>
        <fullName evidence="1">Uncharacterized protein</fullName>
    </submittedName>
</protein>
<dbReference type="Proteomes" id="UP000663844">
    <property type="component" value="Unassembled WGS sequence"/>
</dbReference>